<dbReference type="Gene3D" id="2.40.390.10">
    <property type="entry name" value="CV3147-like"/>
    <property type="match status" value="1"/>
</dbReference>
<dbReference type="STRING" id="31965.AWH51_09005"/>
<dbReference type="SUPFAM" id="SSF160991">
    <property type="entry name" value="CV3147-like"/>
    <property type="match status" value="1"/>
</dbReference>
<evidence type="ECO:0000259" key="1">
    <source>
        <dbReference type="Pfam" id="PF06032"/>
    </source>
</evidence>
<sequence>MTPVSRDLGVDDLPDLVAGLMLLGSGGGGDPRILAAATARQLATAPVRGIGLDDLDPDDLVVPVGYIGSTSVLREKLPSGTELPEAVQALTRWTGTPPAALMPLEMAGVNGLAPFAAASMTGLPLLDADLMGRAFPRIDQSSLVVSGRAISPCVVAEPGGRTMLLDGVSPSEVEGLLRLAIAHSSGWAALALSPQRAADLRATAIPGTAERARRLGRALRAADGTDAPADLAKALGGVLLGHGRVVDVVTSPRRGRFDVTTVSVVDERSGAVIRLEAENEFVVALADGLPVAAAPDIITVIAVPGLSVAGAGALLVDAVRPGAKVAVVALEAPAWWTATAERRAAVSPAAFGFGAVEVPA</sequence>
<evidence type="ECO:0000313" key="3">
    <source>
        <dbReference type="EMBL" id="KZC95269.1"/>
    </source>
</evidence>
<feature type="domain" description="S-Me-THD-like C-terminal" evidence="2">
    <location>
        <begin position="171"/>
        <end position="356"/>
    </location>
</feature>
<evidence type="ECO:0000259" key="2">
    <source>
        <dbReference type="Pfam" id="PF20906"/>
    </source>
</evidence>
<gene>
    <name evidence="3" type="ORF">AWH51_09005</name>
</gene>
<dbReference type="OrthoDB" id="3170437at2"/>
<protein>
    <recommendedName>
        <fullName evidence="5">DUF917 domain-containing protein</fullName>
    </recommendedName>
</protein>
<organism evidence="3 4">
    <name type="scientific">Clavibacter tessellarius</name>
    <dbReference type="NCBI Taxonomy" id="31965"/>
    <lineage>
        <taxon>Bacteria</taxon>
        <taxon>Bacillati</taxon>
        <taxon>Actinomycetota</taxon>
        <taxon>Actinomycetes</taxon>
        <taxon>Micrococcales</taxon>
        <taxon>Microbacteriaceae</taxon>
        <taxon>Clavibacter</taxon>
    </lineage>
</organism>
<dbReference type="InterPro" id="IPR024071">
    <property type="entry name" value="S-Me-THD_C_sf"/>
</dbReference>
<name>A0A154V1X5_9MICO</name>
<feature type="domain" description="S-Me-THD N-terminal" evidence="1">
    <location>
        <begin position="11"/>
        <end position="166"/>
    </location>
</feature>
<comment type="caution">
    <text evidence="3">The sequence shown here is derived from an EMBL/GenBank/DDBJ whole genome shotgun (WGS) entry which is preliminary data.</text>
</comment>
<accession>A0A154V1X5</accession>
<dbReference type="AlphaFoldDB" id="A0A154V1X5"/>
<evidence type="ECO:0008006" key="5">
    <source>
        <dbReference type="Google" id="ProtNLM"/>
    </source>
</evidence>
<dbReference type="Pfam" id="PF06032">
    <property type="entry name" value="S-Me-THD_N"/>
    <property type="match status" value="1"/>
</dbReference>
<reference evidence="3 4" key="1">
    <citation type="submission" date="2016-01" db="EMBL/GenBank/DDBJ databases">
        <title>Draft genome sequence of Clavibacter michiganensis subsp. tessellarius DOAB 609.</title>
        <authorList>
            <person name="Tambong J.T."/>
        </authorList>
    </citation>
    <scope>NUCLEOTIDE SEQUENCE [LARGE SCALE GENOMIC DNA]</scope>
    <source>
        <strain evidence="3 4">DOAB 609</strain>
    </source>
</reference>
<dbReference type="InterPro" id="IPR048350">
    <property type="entry name" value="S-Me-THD-like_C"/>
</dbReference>
<dbReference type="InterPro" id="IPR027479">
    <property type="entry name" value="S-Me-THD_N_sf"/>
</dbReference>
<dbReference type="Pfam" id="PF20906">
    <property type="entry name" value="S-Me-THD_C"/>
    <property type="match status" value="1"/>
</dbReference>
<evidence type="ECO:0000313" key="4">
    <source>
        <dbReference type="Proteomes" id="UP000076218"/>
    </source>
</evidence>
<dbReference type="Gene3D" id="3.40.1610.10">
    <property type="entry name" value="CV3147-like domain"/>
    <property type="match status" value="1"/>
</dbReference>
<dbReference type="Proteomes" id="UP000076218">
    <property type="component" value="Unassembled WGS sequence"/>
</dbReference>
<proteinExistence type="predicted"/>
<dbReference type="InterPro" id="IPR010318">
    <property type="entry name" value="S-Me-THD_N"/>
</dbReference>
<dbReference type="EMBL" id="LQXA01000028">
    <property type="protein sequence ID" value="KZC95269.1"/>
    <property type="molecule type" value="Genomic_DNA"/>
</dbReference>